<evidence type="ECO:0000313" key="3">
    <source>
        <dbReference type="WBParaSite" id="TASK_0000165301-mRNA-1"/>
    </source>
</evidence>
<evidence type="ECO:0000313" key="1">
    <source>
        <dbReference type="EMBL" id="VDK23422.1"/>
    </source>
</evidence>
<dbReference type="Proteomes" id="UP000282613">
    <property type="component" value="Unassembled WGS sequence"/>
</dbReference>
<keyword evidence="2" id="KW-1185">Reference proteome</keyword>
<evidence type="ECO:0000313" key="2">
    <source>
        <dbReference type="Proteomes" id="UP000282613"/>
    </source>
</evidence>
<name>A0A0R3VW59_TAEAS</name>
<reference evidence="3" key="1">
    <citation type="submission" date="2017-02" db="UniProtKB">
        <authorList>
            <consortium name="WormBaseParasite"/>
        </authorList>
    </citation>
    <scope>IDENTIFICATION</scope>
</reference>
<dbReference type="AlphaFoldDB" id="A0A0R3VW59"/>
<gene>
    <name evidence="1" type="ORF">TASK_LOCUS1654</name>
</gene>
<dbReference type="EMBL" id="UYRS01000499">
    <property type="protein sequence ID" value="VDK23422.1"/>
    <property type="molecule type" value="Genomic_DNA"/>
</dbReference>
<sequence length="50" mass="5689">MSRGIDDDEELLERCLSSLKRFIGVNAESGCGFRYTAMYSVDEKRNIVTL</sequence>
<accession>A0A0R3VW59</accession>
<protein>
    <submittedName>
        <fullName evidence="3">Transcriptional regulator</fullName>
    </submittedName>
</protein>
<organism evidence="3">
    <name type="scientific">Taenia asiatica</name>
    <name type="common">Asian tapeworm</name>
    <dbReference type="NCBI Taxonomy" id="60517"/>
    <lineage>
        <taxon>Eukaryota</taxon>
        <taxon>Metazoa</taxon>
        <taxon>Spiralia</taxon>
        <taxon>Lophotrochozoa</taxon>
        <taxon>Platyhelminthes</taxon>
        <taxon>Cestoda</taxon>
        <taxon>Eucestoda</taxon>
        <taxon>Cyclophyllidea</taxon>
        <taxon>Taeniidae</taxon>
        <taxon>Taenia</taxon>
    </lineage>
</organism>
<proteinExistence type="predicted"/>
<dbReference type="WBParaSite" id="TASK_0000165301-mRNA-1">
    <property type="protein sequence ID" value="TASK_0000165301-mRNA-1"/>
    <property type="gene ID" value="TASK_0000165301"/>
</dbReference>
<reference evidence="1 2" key="2">
    <citation type="submission" date="2018-11" db="EMBL/GenBank/DDBJ databases">
        <authorList>
            <consortium name="Pathogen Informatics"/>
        </authorList>
    </citation>
    <scope>NUCLEOTIDE SEQUENCE [LARGE SCALE GENOMIC DNA]</scope>
</reference>